<dbReference type="Gene3D" id="1.10.10.10">
    <property type="entry name" value="Winged helix-like DNA-binding domain superfamily/Winged helix DNA-binding domain"/>
    <property type="match status" value="1"/>
</dbReference>
<comment type="caution">
    <text evidence="1">The sequence shown here is derived from an EMBL/GenBank/DDBJ whole genome shotgun (WGS) entry which is preliminary data.</text>
</comment>
<proteinExistence type="predicted"/>
<protein>
    <submittedName>
        <fullName evidence="1">Uncharacterized protein</fullName>
    </submittedName>
</protein>
<evidence type="ECO:0000313" key="1">
    <source>
        <dbReference type="EMBL" id="GAI35993.1"/>
    </source>
</evidence>
<accession>X1MXL2</accession>
<dbReference type="PANTHER" id="PTHR42942">
    <property type="entry name" value="6-O-METHYLGUANINE DNA METHYLTRANSFERASE"/>
    <property type="match status" value="1"/>
</dbReference>
<dbReference type="SUPFAM" id="SSF46767">
    <property type="entry name" value="Methylated DNA-protein cysteine methyltransferase, C-terminal domain"/>
    <property type="match status" value="1"/>
</dbReference>
<dbReference type="EMBL" id="BARV01027325">
    <property type="protein sequence ID" value="GAI35993.1"/>
    <property type="molecule type" value="Genomic_DNA"/>
</dbReference>
<dbReference type="AlphaFoldDB" id="X1MXL2"/>
<gene>
    <name evidence="1" type="ORF">S06H3_43985</name>
</gene>
<name>X1MXL2_9ZZZZ</name>
<dbReference type="PANTHER" id="PTHR42942:SF1">
    <property type="entry name" value="ALKYLTRANSFERASE-LIKE PROTEIN 1"/>
    <property type="match status" value="1"/>
</dbReference>
<sequence>RDDSFMAGLDQRLSKWLDIPWHRVVNRLGGISTRHTIGELSIQRGLLEDEGIVFNEDGRLDLKRYRWAGI</sequence>
<reference evidence="1" key="1">
    <citation type="journal article" date="2014" name="Front. Microbiol.">
        <title>High frequency of phylogenetically diverse reductive dehalogenase-homologous genes in deep subseafloor sedimentary metagenomes.</title>
        <authorList>
            <person name="Kawai M."/>
            <person name="Futagami T."/>
            <person name="Toyoda A."/>
            <person name="Takaki Y."/>
            <person name="Nishi S."/>
            <person name="Hori S."/>
            <person name="Arai W."/>
            <person name="Tsubouchi T."/>
            <person name="Morono Y."/>
            <person name="Uchiyama I."/>
            <person name="Ito T."/>
            <person name="Fujiyama A."/>
            <person name="Inagaki F."/>
            <person name="Takami H."/>
        </authorList>
    </citation>
    <scope>NUCLEOTIDE SEQUENCE</scope>
    <source>
        <strain evidence="1">Expedition CK06-06</strain>
    </source>
</reference>
<organism evidence="1">
    <name type="scientific">marine sediment metagenome</name>
    <dbReference type="NCBI Taxonomy" id="412755"/>
    <lineage>
        <taxon>unclassified sequences</taxon>
        <taxon>metagenomes</taxon>
        <taxon>ecological metagenomes</taxon>
    </lineage>
</organism>
<dbReference type="InterPro" id="IPR052520">
    <property type="entry name" value="ATL_DNA_repair"/>
</dbReference>
<dbReference type="InterPro" id="IPR036388">
    <property type="entry name" value="WH-like_DNA-bd_sf"/>
</dbReference>
<dbReference type="InterPro" id="IPR036217">
    <property type="entry name" value="MethylDNA_cys_MeTrfase_DNAb"/>
</dbReference>
<feature type="non-terminal residue" evidence="1">
    <location>
        <position position="1"/>
    </location>
</feature>